<dbReference type="NCBIfam" id="TIGR03170">
    <property type="entry name" value="flgA_cterm"/>
    <property type="match status" value="1"/>
</dbReference>
<sequence length="232" mass="26117">MVKVLSLLLCLLLGGTATAETLSKEYFEHLFRERIMAQLPYDPQDIEITRFQCQPKEVSLPEGQFTVQVSQMGAIVRPGLVTMLVDITSRGRLVRRVRLLGRLEIYQKVPVLKRDLPRGSEITSRDLSLVRFPLSRLPQDLITDPEELKGKILKRSLRAGLPLRSSFLRARPLVHRGEMVTIVAESGSLRVTALGEAREDGAKGEIIRVRNLASRKEIMARVAGPNLVKVRF</sequence>
<dbReference type="PANTHER" id="PTHR36307">
    <property type="entry name" value="FLAGELLA BASAL BODY P-RING FORMATION PROTEIN FLGA"/>
    <property type="match status" value="1"/>
</dbReference>
<accession>A0A6G7PZ32</accession>
<feature type="signal peptide" evidence="4">
    <location>
        <begin position="1"/>
        <end position="19"/>
    </location>
</feature>
<keyword evidence="6" id="KW-1185">Reference proteome</keyword>
<feature type="chain" id="PRO_5041746847" description="Flagella basal body P-ring formation protein FlgA" evidence="4">
    <location>
        <begin position="20"/>
        <end position="232"/>
    </location>
</feature>
<dbReference type="RefSeq" id="WP_166032879.1">
    <property type="nucleotide sequence ID" value="NZ_CP048877.1"/>
</dbReference>
<keyword evidence="5" id="KW-0969">Cilium</keyword>
<dbReference type="Pfam" id="PF13144">
    <property type="entry name" value="ChapFlgA"/>
    <property type="match status" value="1"/>
</dbReference>
<keyword evidence="5" id="KW-0966">Cell projection</keyword>
<gene>
    <name evidence="5" type="primary">flgA</name>
    <name evidence="5" type="ORF">G4V39_10420</name>
</gene>
<dbReference type="InterPro" id="IPR013974">
    <property type="entry name" value="SAF"/>
</dbReference>
<evidence type="ECO:0000256" key="3">
    <source>
        <dbReference type="ARBA" id="ARBA00022764"/>
    </source>
</evidence>
<dbReference type="GO" id="GO:0042597">
    <property type="term" value="C:periplasmic space"/>
    <property type="evidence" value="ECO:0007669"/>
    <property type="project" value="UniProtKB-SubCell"/>
</dbReference>
<dbReference type="CDD" id="cd11614">
    <property type="entry name" value="SAF_CpaB_FlgA_like"/>
    <property type="match status" value="1"/>
</dbReference>
<proteinExistence type="inferred from homology"/>
<dbReference type="InterPro" id="IPR017585">
    <property type="entry name" value="SAF_FlgA"/>
</dbReference>
<evidence type="ECO:0000313" key="5">
    <source>
        <dbReference type="EMBL" id="QIJ72663.1"/>
    </source>
</evidence>
<dbReference type="PANTHER" id="PTHR36307:SF1">
    <property type="entry name" value="FLAGELLA BASAL BODY P-RING FORMATION PROTEIN FLGA"/>
    <property type="match status" value="1"/>
</dbReference>
<keyword evidence="2 4" id="KW-0732">Signal</keyword>
<dbReference type="Gene3D" id="2.30.30.760">
    <property type="match status" value="1"/>
</dbReference>
<comment type="function">
    <text evidence="4">Involved in the assembly process of the P-ring formation. It may associate with FlgF on the rod constituting a structure essential for the P-ring assembly or may act as a modulator protein for the P-ring assembly.</text>
</comment>
<dbReference type="AlphaFoldDB" id="A0A6G7PZ32"/>
<organism evidence="5 6">
    <name type="scientific">Thermosulfuriphilus ammonigenes</name>
    <dbReference type="NCBI Taxonomy" id="1936021"/>
    <lineage>
        <taxon>Bacteria</taxon>
        <taxon>Pseudomonadati</taxon>
        <taxon>Thermodesulfobacteriota</taxon>
        <taxon>Thermodesulfobacteria</taxon>
        <taxon>Thermodesulfobacteriales</taxon>
        <taxon>Thermodesulfobacteriaceae</taxon>
        <taxon>Thermosulfuriphilus</taxon>
    </lineage>
</organism>
<protein>
    <recommendedName>
        <fullName evidence="4">Flagella basal body P-ring formation protein FlgA</fullName>
    </recommendedName>
</protein>
<keyword evidence="5" id="KW-0282">Flagellum</keyword>
<dbReference type="Proteomes" id="UP000502179">
    <property type="component" value="Chromosome"/>
</dbReference>
<evidence type="ECO:0000256" key="4">
    <source>
        <dbReference type="RuleBase" id="RU362063"/>
    </source>
</evidence>
<evidence type="ECO:0000313" key="6">
    <source>
        <dbReference type="Proteomes" id="UP000502179"/>
    </source>
</evidence>
<dbReference type="EMBL" id="CP048877">
    <property type="protein sequence ID" value="QIJ72663.1"/>
    <property type="molecule type" value="Genomic_DNA"/>
</dbReference>
<dbReference type="SMART" id="SM00858">
    <property type="entry name" value="SAF"/>
    <property type="match status" value="1"/>
</dbReference>
<dbReference type="GO" id="GO:0044780">
    <property type="term" value="P:bacterial-type flagellum assembly"/>
    <property type="evidence" value="ECO:0007669"/>
    <property type="project" value="InterPro"/>
</dbReference>
<dbReference type="InterPro" id="IPR039246">
    <property type="entry name" value="Flagellar_FlgA"/>
</dbReference>
<comment type="subcellular location">
    <subcellularLocation>
        <location evidence="1 4">Periplasm</location>
    </subcellularLocation>
</comment>
<keyword evidence="4" id="KW-1005">Bacterial flagellum biogenesis</keyword>
<name>A0A6G7PZ32_9BACT</name>
<comment type="similarity">
    <text evidence="4">Belongs to the FlgA family.</text>
</comment>
<keyword evidence="3 4" id="KW-0574">Periplasm</keyword>
<evidence type="ECO:0000256" key="2">
    <source>
        <dbReference type="ARBA" id="ARBA00022729"/>
    </source>
</evidence>
<dbReference type="KEGG" id="tav:G4V39_10420"/>
<evidence type="ECO:0000256" key="1">
    <source>
        <dbReference type="ARBA" id="ARBA00004418"/>
    </source>
</evidence>
<reference evidence="5 6" key="1">
    <citation type="submission" date="2020-02" db="EMBL/GenBank/DDBJ databases">
        <title>Genome analysis of Thermosulfuriphilus ammonigenes ST65T, an anaerobic thermophilic chemolithoautotrophic bacterium isolated from a deep-sea hydrothermal vent.</title>
        <authorList>
            <person name="Slobodkina G."/>
            <person name="Allioux M."/>
            <person name="Merkel A."/>
            <person name="Alain K."/>
            <person name="Jebbar M."/>
            <person name="Slobodkin A."/>
        </authorList>
    </citation>
    <scope>NUCLEOTIDE SEQUENCE [LARGE SCALE GENOMIC DNA]</scope>
    <source>
        <strain evidence="5 6">ST65</strain>
    </source>
</reference>
<dbReference type="Gene3D" id="3.90.1210.10">
    <property type="entry name" value="Antifreeze-like/N-acetylneuraminic acid synthase C-terminal domain"/>
    <property type="match status" value="1"/>
</dbReference>